<dbReference type="Pfam" id="PF00216">
    <property type="entry name" value="Bac_DNA_binding"/>
    <property type="match status" value="1"/>
</dbReference>
<protein>
    <submittedName>
        <fullName evidence="5">DNA-binding protein HU-beta</fullName>
    </submittedName>
</protein>
<evidence type="ECO:0000256" key="4">
    <source>
        <dbReference type="RuleBase" id="RU003939"/>
    </source>
</evidence>
<dbReference type="InterPro" id="IPR020816">
    <property type="entry name" value="Histone-like_DNA-bd_CS"/>
</dbReference>
<evidence type="ECO:0000313" key="5">
    <source>
        <dbReference type="EMBL" id="CAA6799532.1"/>
    </source>
</evidence>
<proteinExistence type="inferred from homology"/>
<dbReference type="GO" id="GO:0003677">
    <property type="term" value="F:DNA binding"/>
    <property type="evidence" value="ECO:0007669"/>
    <property type="project" value="UniProtKB-KW"/>
</dbReference>
<dbReference type="PRINTS" id="PR01727">
    <property type="entry name" value="DNABINDINGHU"/>
</dbReference>
<evidence type="ECO:0000256" key="1">
    <source>
        <dbReference type="ARBA" id="ARBA00010529"/>
    </source>
</evidence>
<dbReference type="EMBL" id="CACVAQ010000036">
    <property type="protein sequence ID" value="CAA6799532.1"/>
    <property type="molecule type" value="Genomic_DNA"/>
</dbReference>
<name>A0A6S6S2L9_9BACT</name>
<accession>A0A6S6S2L9</accession>
<evidence type="ECO:0000256" key="2">
    <source>
        <dbReference type="ARBA" id="ARBA00023067"/>
    </source>
</evidence>
<dbReference type="PANTHER" id="PTHR33175:SF3">
    <property type="entry name" value="DNA-BINDING PROTEIN HU-BETA"/>
    <property type="match status" value="1"/>
</dbReference>
<dbReference type="InterPro" id="IPR010992">
    <property type="entry name" value="IHF-like_DNA-bd_dom_sf"/>
</dbReference>
<dbReference type="PROSITE" id="PS00045">
    <property type="entry name" value="HISTONE_LIKE"/>
    <property type="match status" value="1"/>
</dbReference>
<dbReference type="InterPro" id="IPR000119">
    <property type="entry name" value="Hist_DNA-bd"/>
</dbReference>
<dbReference type="SMART" id="SM00411">
    <property type="entry name" value="BHL"/>
    <property type="match status" value="1"/>
</dbReference>
<reference evidence="5" key="1">
    <citation type="submission" date="2020-01" db="EMBL/GenBank/DDBJ databases">
        <authorList>
            <person name="Meier V. D."/>
            <person name="Meier V D."/>
        </authorList>
    </citation>
    <scope>NUCLEOTIDE SEQUENCE</scope>
    <source>
        <strain evidence="5">HLG_WM_MAG_10</strain>
    </source>
</reference>
<dbReference type="GO" id="GO:0030261">
    <property type="term" value="P:chromosome condensation"/>
    <property type="evidence" value="ECO:0007669"/>
    <property type="project" value="UniProtKB-KW"/>
</dbReference>
<dbReference type="Gene3D" id="4.10.520.10">
    <property type="entry name" value="IHF-like DNA-binding proteins"/>
    <property type="match status" value="1"/>
</dbReference>
<organism evidence="5">
    <name type="scientific">uncultured Aureispira sp</name>
    <dbReference type="NCBI Taxonomy" id="1331704"/>
    <lineage>
        <taxon>Bacteria</taxon>
        <taxon>Pseudomonadati</taxon>
        <taxon>Bacteroidota</taxon>
        <taxon>Saprospiria</taxon>
        <taxon>Saprospirales</taxon>
        <taxon>Saprospiraceae</taxon>
        <taxon>Aureispira</taxon>
        <taxon>environmental samples</taxon>
    </lineage>
</organism>
<sequence>MNKGDLIDKIAQNAGLRKADAAAALDATIDAIQTALREGEKVTLVGFCTLSTSYRAARTGVNPSTGQPVPIDEKVTVKFKAGKLLADSVNSEKLRKTLKPKK</sequence>
<dbReference type="GO" id="GO:0030527">
    <property type="term" value="F:structural constituent of chromatin"/>
    <property type="evidence" value="ECO:0007669"/>
    <property type="project" value="InterPro"/>
</dbReference>
<keyword evidence="3 5" id="KW-0238">DNA-binding</keyword>
<dbReference type="PANTHER" id="PTHR33175">
    <property type="entry name" value="DNA-BINDING PROTEIN HU"/>
    <property type="match status" value="1"/>
</dbReference>
<dbReference type="GO" id="GO:0005829">
    <property type="term" value="C:cytosol"/>
    <property type="evidence" value="ECO:0007669"/>
    <property type="project" value="TreeGrafter"/>
</dbReference>
<dbReference type="AlphaFoldDB" id="A0A6S6S2L9"/>
<gene>
    <name evidence="5" type="ORF">HELGO_WM29518</name>
</gene>
<dbReference type="CDD" id="cd13831">
    <property type="entry name" value="HU"/>
    <property type="match status" value="1"/>
</dbReference>
<keyword evidence="2" id="KW-0226">DNA condensation</keyword>
<comment type="similarity">
    <text evidence="1 4">Belongs to the bacterial histone-like protein family.</text>
</comment>
<evidence type="ECO:0000256" key="3">
    <source>
        <dbReference type="ARBA" id="ARBA00023125"/>
    </source>
</evidence>
<dbReference type="SUPFAM" id="SSF47729">
    <property type="entry name" value="IHF-like DNA-binding proteins"/>
    <property type="match status" value="1"/>
</dbReference>